<feature type="compositionally biased region" description="Low complexity" evidence="1">
    <location>
        <begin position="128"/>
        <end position="166"/>
    </location>
</feature>
<protein>
    <submittedName>
        <fullName evidence="2">Uncharacterized protein</fullName>
    </submittedName>
</protein>
<reference evidence="2 3" key="1">
    <citation type="submission" date="2018-12" db="EMBL/GenBank/DDBJ databases">
        <authorList>
            <consortium name="Pathogen Informatics"/>
        </authorList>
    </citation>
    <scope>NUCLEOTIDE SEQUENCE [LARGE SCALE GENOMIC DNA]</scope>
    <source>
        <strain evidence="2 3">NCTC13193</strain>
    </source>
</reference>
<evidence type="ECO:0000256" key="1">
    <source>
        <dbReference type="SAM" id="MobiDB-lite"/>
    </source>
</evidence>
<name>A0A3S5AF96_SERFO</name>
<dbReference type="AlphaFoldDB" id="A0A3S5AF96"/>
<gene>
    <name evidence="2" type="ORF">NCTC13193_00329</name>
</gene>
<feature type="compositionally biased region" description="Basic and acidic residues" evidence="1">
    <location>
        <begin position="167"/>
        <end position="182"/>
    </location>
</feature>
<feature type="compositionally biased region" description="Polar residues" evidence="1">
    <location>
        <begin position="115"/>
        <end position="126"/>
    </location>
</feature>
<dbReference type="Proteomes" id="UP000270487">
    <property type="component" value="Chromosome"/>
</dbReference>
<feature type="region of interest" description="Disordered" evidence="1">
    <location>
        <begin position="84"/>
        <end position="190"/>
    </location>
</feature>
<feature type="compositionally biased region" description="Polar residues" evidence="1">
    <location>
        <begin position="1"/>
        <end position="20"/>
    </location>
</feature>
<evidence type="ECO:0000313" key="3">
    <source>
        <dbReference type="Proteomes" id="UP000270487"/>
    </source>
</evidence>
<organism evidence="2 3">
    <name type="scientific">Serratia fonticola</name>
    <dbReference type="NCBI Taxonomy" id="47917"/>
    <lineage>
        <taxon>Bacteria</taxon>
        <taxon>Pseudomonadati</taxon>
        <taxon>Pseudomonadota</taxon>
        <taxon>Gammaproteobacteria</taxon>
        <taxon>Enterobacterales</taxon>
        <taxon>Yersiniaceae</taxon>
        <taxon>Serratia</taxon>
    </lineage>
</organism>
<proteinExistence type="predicted"/>
<accession>A0A3S5AF96</accession>
<dbReference type="EMBL" id="LR134492">
    <property type="protein sequence ID" value="VEI62386.1"/>
    <property type="molecule type" value="Genomic_DNA"/>
</dbReference>
<feature type="region of interest" description="Disordered" evidence="1">
    <location>
        <begin position="1"/>
        <end position="41"/>
    </location>
</feature>
<evidence type="ECO:0000313" key="2">
    <source>
        <dbReference type="EMBL" id="VEI62386.1"/>
    </source>
</evidence>
<sequence length="190" mass="21209">MNTKTGRVTHSQSISGTTPQGAGKAGSFTTAGKNGVAQGSGYVHYNKETGQVTHGGVVNGPDHVYAGRDGNIYQYNNGSWQQMNASGKFVKSQPPAEVSSAQQARQRGDERQTERAQTLQTQPRLSQEQHQQVQQRLQQRTPAQQAQPRINQQQHQQVQQRLQQRAPEQHHQFDRSNYEPRFHGGMGGRR</sequence>